<evidence type="ECO:0000313" key="2">
    <source>
        <dbReference type="Proteomes" id="UP000196475"/>
    </source>
</evidence>
<evidence type="ECO:0000313" key="1">
    <source>
        <dbReference type="EMBL" id="OUM84217.1"/>
    </source>
</evidence>
<protein>
    <recommendedName>
        <fullName evidence="3">Exosporium leader peptide</fullName>
    </recommendedName>
</protein>
<proteinExistence type="predicted"/>
<comment type="caution">
    <text evidence="1">The sequence shown here is derived from an EMBL/GenBank/DDBJ whole genome shotgun (WGS) entry which is preliminary data.</text>
</comment>
<evidence type="ECO:0008006" key="3">
    <source>
        <dbReference type="Google" id="ProtNLM"/>
    </source>
</evidence>
<sequence>MALQVNAFGRSFPTNFDDGINRPIPQSPDQIKLAEFGFTTTATTDVMVVATIGWESVLATPEVLFTVMRDNVGIGTARVSTLALNEQVVTTFQLLDIDLPAGFHFYSLFAEVTNGVLNGATVTGPVSFTGTALQNTEAALPPPPEI</sequence>
<accession>A0A1Y3PDF0</accession>
<reference evidence="2" key="1">
    <citation type="submission" date="2016-06" db="EMBL/GenBank/DDBJ databases">
        <authorList>
            <person name="Nascimento L."/>
            <person name="Pereira R.V."/>
            <person name="Martins L.F."/>
            <person name="Quaggio R.B."/>
            <person name="Silva A.M."/>
            <person name="Setubal J.C."/>
        </authorList>
    </citation>
    <scope>NUCLEOTIDE SEQUENCE [LARGE SCALE GENOMIC DNA]</scope>
</reference>
<organism evidence="1 2">
    <name type="scientific">Bacillus thermozeamaize</name>
    <dbReference type="NCBI Taxonomy" id="230954"/>
    <lineage>
        <taxon>Bacteria</taxon>
        <taxon>Bacillati</taxon>
        <taxon>Bacillota</taxon>
        <taxon>Bacilli</taxon>
        <taxon>Bacillales</taxon>
        <taxon>Bacillaceae</taxon>
        <taxon>Bacillus</taxon>
    </lineage>
</organism>
<dbReference type="AlphaFoldDB" id="A0A1Y3PDF0"/>
<dbReference type="EMBL" id="LZRT01000137">
    <property type="protein sequence ID" value="OUM84217.1"/>
    <property type="molecule type" value="Genomic_DNA"/>
</dbReference>
<name>A0A1Y3PDF0_9BACI</name>
<dbReference type="Proteomes" id="UP000196475">
    <property type="component" value="Unassembled WGS sequence"/>
</dbReference>
<gene>
    <name evidence="1" type="ORF">BAA01_16875</name>
</gene>